<protein>
    <recommendedName>
        <fullName evidence="3">Transmembrane protein</fullName>
    </recommendedName>
</protein>
<gene>
    <name evidence="2" type="ORF">H310_10878</name>
</gene>
<organism evidence="2">
    <name type="scientific">Aphanomyces invadans</name>
    <dbReference type="NCBI Taxonomy" id="157072"/>
    <lineage>
        <taxon>Eukaryota</taxon>
        <taxon>Sar</taxon>
        <taxon>Stramenopiles</taxon>
        <taxon>Oomycota</taxon>
        <taxon>Saprolegniomycetes</taxon>
        <taxon>Saprolegniales</taxon>
        <taxon>Verrucalvaceae</taxon>
        <taxon>Aphanomyces</taxon>
    </lineage>
</organism>
<keyword evidence="1" id="KW-0812">Transmembrane</keyword>
<dbReference type="OrthoDB" id="66910at2759"/>
<name>A0A024TP98_9STRA</name>
<keyword evidence="1" id="KW-0472">Membrane</keyword>
<reference evidence="2" key="1">
    <citation type="submission" date="2013-12" db="EMBL/GenBank/DDBJ databases">
        <title>The Genome Sequence of Aphanomyces invadans NJM9701.</title>
        <authorList>
            <consortium name="The Broad Institute Genomics Platform"/>
            <person name="Russ C."/>
            <person name="Tyler B."/>
            <person name="van West P."/>
            <person name="Dieguez-Uribeondo J."/>
            <person name="Young S.K."/>
            <person name="Zeng Q."/>
            <person name="Gargeya S."/>
            <person name="Fitzgerald M."/>
            <person name="Abouelleil A."/>
            <person name="Alvarado L."/>
            <person name="Chapman S.B."/>
            <person name="Gainer-Dewar J."/>
            <person name="Goldberg J."/>
            <person name="Griggs A."/>
            <person name="Gujja S."/>
            <person name="Hansen M."/>
            <person name="Howarth C."/>
            <person name="Imamovic A."/>
            <person name="Ireland A."/>
            <person name="Larimer J."/>
            <person name="McCowan C."/>
            <person name="Murphy C."/>
            <person name="Pearson M."/>
            <person name="Poon T.W."/>
            <person name="Priest M."/>
            <person name="Roberts A."/>
            <person name="Saif S."/>
            <person name="Shea T."/>
            <person name="Sykes S."/>
            <person name="Wortman J."/>
            <person name="Nusbaum C."/>
            <person name="Birren B."/>
        </authorList>
    </citation>
    <scope>NUCLEOTIDE SEQUENCE [LARGE SCALE GENOMIC DNA]</scope>
    <source>
        <strain evidence="2">NJM9701</strain>
    </source>
</reference>
<dbReference type="VEuPathDB" id="FungiDB:H310_10878"/>
<evidence type="ECO:0008006" key="3">
    <source>
        <dbReference type="Google" id="ProtNLM"/>
    </source>
</evidence>
<evidence type="ECO:0000256" key="1">
    <source>
        <dbReference type="SAM" id="Phobius"/>
    </source>
</evidence>
<accession>A0A024TP98</accession>
<feature type="transmembrane region" description="Helical" evidence="1">
    <location>
        <begin position="272"/>
        <end position="295"/>
    </location>
</feature>
<dbReference type="EMBL" id="KI913979">
    <property type="protein sequence ID" value="ETV95834.1"/>
    <property type="molecule type" value="Genomic_DNA"/>
</dbReference>
<sequence length="593" mass="66634">MPKVHAVVCGPRTSTVGQKHYKIVLNRLSVLWGIVFSINLTIMPMKAYWTEYFPWTMPPPPVLGGADAVDSFRANTSAFLQHVYNATTFPDSAGAFLRDRASPTYAVRYKLTMPSSVPTSKCLAVVLSFPGQLYFGRGVRDFICAFARLNQSAQVNHASTRTECQHEYLLGQPIAEGCIWLVPPTDDATMTFHVYFARVELQGPAYNWFKFAFRASLSVIIVYLVWSMYFVHYRPLMANLKQFGVDDGASSSIVTFEVFVGDPTSVVLSHPLVSLVFVWDVWLSPVYFGLATIRVSQTYEWWVFFLGALYGSRTMWFAYFTMRYATFLIKRWRVEHWFAAVDPGLVALASVVFSGPMMWVIANTSLATYFYFAWSIFESIDVTTHVCMSIETFPGAVSAVLMVSSFPFAYSVLVRCMTRTIPSDHRSALRYACSSYNDLKQQLLMQLHLDRSVMTRDLSSNDAVDQIGGSVYAFMDHHPKAKRLPLFSLRGSDCFILCFDSKATIVKKLRLTLVDCLDVRPPPRTCCHKTASLPTKRTPVAHPTGDLGSAIATCPLDHPQQTFCVVNQHICPDVYATAPTVVHLGASRCKWVL</sequence>
<feature type="transmembrane region" description="Helical" evidence="1">
    <location>
        <begin position="28"/>
        <end position="49"/>
    </location>
</feature>
<keyword evidence="1" id="KW-1133">Transmembrane helix</keyword>
<dbReference type="RefSeq" id="XP_008875585.1">
    <property type="nucleotide sequence ID" value="XM_008877363.1"/>
</dbReference>
<feature type="transmembrane region" description="Helical" evidence="1">
    <location>
        <begin position="343"/>
        <end position="372"/>
    </location>
</feature>
<feature type="transmembrane region" description="Helical" evidence="1">
    <location>
        <begin position="211"/>
        <end position="231"/>
    </location>
</feature>
<feature type="transmembrane region" description="Helical" evidence="1">
    <location>
        <begin position="301"/>
        <end position="322"/>
    </location>
</feature>
<proteinExistence type="predicted"/>
<feature type="transmembrane region" description="Helical" evidence="1">
    <location>
        <begin position="392"/>
        <end position="413"/>
    </location>
</feature>
<dbReference type="GeneID" id="20087928"/>
<dbReference type="AlphaFoldDB" id="A0A024TP98"/>
<evidence type="ECO:0000313" key="2">
    <source>
        <dbReference type="EMBL" id="ETV95834.1"/>
    </source>
</evidence>